<protein>
    <submittedName>
        <fullName evidence="2">Nuclear transport factor 2 family protein</fullName>
    </submittedName>
</protein>
<dbReference type="SUPFAM" id="SSF54427">
    <property type="entry name" value="NTF2-like"/>
    <property type="match status" value="1"/>
</dbReference>
<feature type="domain" description="SnoaL-like" evidence="1">
    <location>
        <begin position="15"/>
        <end position="122"/>
    </location>
</feature>
<dbReference type="InterPro" id="IPR032710">
    <property type="entry name" value="NTF2-like_dom_sf"/>
</dbReference>
<comment type="caution">
    <text evidence="2">The sequence shown here is derived from an EMBL/GenBank/DDBJ whole genome shotgun (WGS) entry which is preliminary data.</text>
</comment>
<name>A0ABU4X0Q2_9HYPH</name>
<dbReference type="RefSeq" id="WP_320215861.1">
    <property type="nucleotide sequence ID" value="NZ_JAVIIS010000030.1"/>
</dbReference>
<dbReference type="EMBL" id="JAVIIS010000030">
    <property type="protein sequence ID" value="MDX8441898.1"/>
    <property type="molecule type" value="Genomic_DNA"/>
</dbReference>
<organism evidence="2 3">
    <name type="scientific">Mesorhizobium australafricanum</name>
    <dbReference type="NCBI Taxonomy" id="3072311"/>
    <lineage>
        <taxon>Bacteria</taxon>
        <taxon>Pseudomonadati</taxon>
        <taxon>Pseudomonadota</taxon>
        <taxon>Alphaproteobacteria</taxon>
        <taxon>Hyphomicrobiales</taxon>
        <taxon>Phyllobacteriaceae</taxon>
        <taxon>Mesorhizobium</taxon>
    </lineage>
</organism>
<gene>
    <name evidence="2" type="ORF">RFM51_20115</name>
</gene>
<reference evidence="2 3" key="1">
    <citation type="submission" date="2023-08" db="EMBL/GenBank/DDBJ databases">
        <title>Implementing the SeqCode for naming new Mesorhizobium species isolated from Vachellia karroo root nodules.</title>
        <authorList>
            <person name="Van Lill M."/>
        </authorList>
    </citation>
    <scope>NUCLEOTIDE SEQUENCE [LARGE SCALE GENOMIC DNA]</scope>
    <source>
        <strain evidence="2 3">VK3E</strain>
    </source>
</reference>
<evidence type="ECO:0000313" key="3">
    <source>
        <dbReference type="Proteomes" id="UP001272097"/>
    </source>
</evidence>
<dbReference type="Proteomes" id="UP001272097">
    <property type="component" value="Unassembled WGS sequence"/>
</dbReference>
<evidence type="ECO:0000259" key="1">
    <source>
        <dbReference type="Pfam" id="PF12680"/>
    </source>
</evidence>
<dbReference type="Pfam" id="PF12680">
    <property type="entry name" value="SnoaL_2"/>
    <property type="match status" value="1"/>
</dbReference>
<accession>A0ABU4X0Q2</accession>
<evidence type="ECO:0000313" key="2">
    <source>
        <dbReference type="EMBL" id="MDX8441898.1"/>
    </source>
</evidence>
<proteinExistence type="predicted"/>
<keyword evidence="3" id="KW-1185">Reference proteome</keyword>
<dbReference type="Gene3D" id="3.10.450.50">
    <property type="match status" value="1"/>
</dbReference>
<sequence length="142" mass="16009">MTDLHTNQARNLETVRSFFDLMHRKDIDGWSDLWAENGRIIVFYPPAGFGDSIDGKAAIVAAIRELFGNFESFESELTAIYPAADAEAVVVEYRNCAMIKGGTEYTNSNIAVFRFKNGLISAYHDYFDPRRFQVVVDALAKN</sequence>
<dbReference type="InterPro" id="IPR037401">
    <property type="entry name" value="SnoaL-like"/>
</dbReference>